<feature type="region of interest" description="Disordered" evidence="3">
    <location>
        <begin position="74"/>
        <end position="137"/>
    </location>
</feature>
<accession>A0A2K5X713</accession>
<feature type="region of interest" description="Disordered" evidence="3">
    <location>
        <begin position="170"/>
        <end position="189"/>
    </location>
</feature>
<dbReference type="STRING" id="9541.ENSMFAP00000045277"/>
<reference evidence="4" key="3">
    <citation type="submission" date="2025-09" db="UniProtKB">
        <authorList>
            <consortium name="Ensembl"/>
        </authorList>
    </citation>
    <scope>IDENTIFICATION</scope>
</reference>
<evidence type="ECO:0000313" key="4">
    <source>
        <dbReference type="Ensembl" id="ENSMFAP00000045277.2"/>
    </source>
</evidence>
<comment type="similarity">
    <text evidence="1">Belongs to the MAP7 family.</text>
</comment>
<feature type="compositionally biased region" description="Basic and acidic residues" evidence="3">
    <location>
        <begin position="74"/>
        <end position="83"/>
    </location>
</feature>
<reference evidence="4" key="2">
    <citation type="submission" date="2025-08" db="UniProtKB">
        <authorList>
            <consortium name="Ensembl"/>
        </authorList>
    </citation>
    <scope>IDENTIFICATION</scope>
</reference>
<evidence type="ECO:0000256" key="2">
    <source>
        <dbReference type="ARBA" id="ARBA00023054"/>
    </source>
</evidence>
<protein>
    <submittedName>
        <fullName evidence="4">MAP7 domain containing 3</fullName>
    </submittedName>
</protein>
<dbReference type="AlphaFoldDB" id="A0A2K5X713"/>
<proteinExistence type="inferred from homology"/>
<dbReference type="PANTHER" id="PTHR15073">
    <property type="entry name" value="MICROTUBULE-ASSOCIATED PROTEIN"/>
    <property type="match status" value="1"/>
</dbReference>
<gene>
    <name evidence="4" type="primary">MAP7D3</name>
</gene>
<evidence type="ECO:0000256" key="1">
    <source>
        <dbReference type="ARBA" id="ARBA00007525"/>
    </source>
</evidence>
<dbReference type="GO" id="GO:0000226">
    <property type="term" value="P:microtubule cytoskeleton organization"/>
    <property type="evidence" value="ECO:0007669"/>
    <property type="project" value="TreeGrafter"/>
</dbReference>
<sequence>MMADGAAAGAGGSTSLRELRARMVAAANEIAKERRKQGVVNHVATHSSNIRSTFKPVIDGSMLKNDIKQRLARERREEKRRQQDVNQKTQLLEKERKTKLQYEKQMEERQRKLKERKEKEEQRRIAAEEKRHQKDEAQKEKFTAILYRTLERRRLADDYQQKRWSWGGSAMANSESKTANKRSASTEKLEQGASALIRQMPLSSASLQFRCQKENRQGEKLIFK</sequence>
<evidence type="ECO:0000256" key="3">
    <source>
        <dbReference type="SAM" id="MobiDB-lite"/>
    </source>
</evidence>
<dbReference type="PANTHER" id="PTHR15073:SF5">
    <property type="entry name" value="MAP7 DOMAIN-CONTAINING PROTEIN 3"/>
    <property type="match status" value="1"/>
</dbReference>
<reference evidence="4 5" key="1">
    <citation type="submission" date="2013-03" db="EMBL/GenBank/DDBJ databases">
        <authorList>
            <person name="Warren W."/>
            <person name="Wilson R.K."/>
        </authorList>
    </citation>
    <scope>NUCLEOTIDE SEQUENCE</scope>
</reference>
<keyword evidence="5" id="KW-1185">Reference proteome</keyword>
<feature type="compositionally biased region" description="Basic and acidic residues" evidence="3">
    <location>
        <begin position="91"/>
        <end position="137"/>
    </location>
</feature>
<dbReference type="Ensembl" id="ENSMFAT00000019581.2">
    <property type="protein sequence ID" value="ENSMFAP00000045277.2"/>
    <property type="gene ID" value="ENSMFAG00000000334.2"/>
</dbReference>
<dbReference type="Bgee" id="ENSMFAG00000000334">
    <property type="expression patterns" value="Expressed in bone marrow and 13 other cell types or tissues"/>
</dbReference>
<organism evidence="4 5">
    <name type="scientific">Macaca fascicularis</name>
    <name type="common">Crab-eating macaque</name>
    <name type="synonym">Cynomolgus monkey</name>
    <dbReference type="NCBI Taxonomy" id="9541"/>
    <lineage>
        <taxon>Eukaryota</taxon>
        <taxon>Metazoa</taxon>
        <taxon>Chordata</taxon>
        <taxon>Craniata</taxon>
        <taxon>Vertebrata</taxon>
        <taxon>Euteleostomi</taxon>
        <taxon>Mammalia</taxon>
        <taxon>Eutheria</taxon>
        <taxon>Euarchontoglires</taxon>
        <taxon>Primates</taxon>
        <taxon>Haplorrhini</taxon>
        <taxon>Catarrhini</taxon>
        <taxon>Cercopithecidae</taxon>
        <taxon>Cercopithecinae</taxon>
        <taxon>Macaca</taxon>
    </lineage>
</organism>
<feature type="compositionally biased region" description="Polar residues" evidence="3">
    <location>
        <begin position="171"/>
        <end position="183"/>
    </location>
</feature>
<dbReference type="VEuPathDB" id="HostDB:ENSMFAG00000000334"/>
<name>A0A2K5X713_MACFA</name>
<dbReference type="GeneTree" id="ENSGT00950000182941"/>
<dbReference type="Proteomes" id="UP000233100">
    <property type="component" value="Chromosome X"/>
</dbReference>
<evidence type="ECO:0000313" key="5">
    <source>
        <dbReference type="Proteomes" id="UP000233100"/>
    </source>
</evidence>
<keyword evidence="2" id="KW-0175">Coiled coil</keyword>
<dbReference type="GO" id="GO:0015630">
    <property type="term" value="C:microtubule cytoskeleton"/>
    <property type="evidence" value="ECO:0007669"/>
    <property type="project" value="TreeGrafter"/>
</dbReference>
<dbReference type="InterPro" id="IPR051483">
    <property type="entry name" value="MAP7_domain-containing"/>
</dbReference>